<keyword evidence="6" id="KW-1185">Reference proteome</keyword>
<protein>
    <recommendedName>
        <fullName evidence="4">C3H1-type domain-containing protein</fullName>
    </recommendedName>
</protein>
<feature type="zinc finger region" description="C3H1-type" evidence="1">
    <location>
        <begin position="435"/>
        <end position="458"/>
    </location>
</feature>
<feature type="compositionally biased region" description="Pro residues" evidence="3">
    <location>
        <begin position="384"/>
        <end position="395"/>
    </location>
</feature>
<feature type="compositionally biased region" description="Basic and acidic residues" evidence="3">
    <location>
        <begin position="299"/>
        <end position="325"/>
    </location>
</feature>
<accession>A0A8H3UI50</accession>
<dbReference type="InterPro" id="IPR000571">
    <property type="entry name" value="Znf_CCCH"/>
</dbReference>
<feature type="region of interest" description="Disordered" evidence="3">
    <location>
        <begin position="290"/>
        <end position="397"/>
    </location>
</feature>
<feature type="region of interest" description="Disordered" evidence="3">
    <location>
        <begin position="141"/>
        <end position="253"/>
    </location>
</feature>
<sequence length="486" mass="54210">MSDSPTLDAEQFDVRFGAIIAKMDNYRMQMNGMNKDVLRELQKAANDFGSARIETAVSESNALKEQVRGLKGRVEELEDENKKLAIDYERLGKDHTRLGKELANVQDELRDSDKRNRDLEDKLSENELTLSQFVALTSRVTSVNASGSKRAAEDDRLSRSKKPRPSYDRPSEILREEQQLDSASRREFRDYSPSERPVHQPYERLRNSEGSYSSSGNAPDKVKDYLARLPTPSNTRDDNSSMDHSKTPAPTEDINIRGRASSALKNEIGDSSLLVTSDPKALSLTLAAHIPTGPQHSNSTREIRRPDGTVEERKASKVWRRDESAHLTLSAANSTTAAGGGSRTMTETNGNASNDNRNTNDNDRFDPSRTNREAPTGPANQLQIPPPPPPPPPQQPAFTRRRIVCHSCWEVRGRCDNRSTCGNCSADGVDCVRSICLDFQNHGVCPRGAGCFKVHGEQHYNTVTFSPFDHQENKRRYERWAANGSG</sequence>
<keyword evidence="2" id="KW-0175">Coiled coil</keyword>
<keyword evidence="1" id="KW-0479">Metal-binding</keyword>
<feature type="compositionally biased region" description="Polar residues" evidence="3">
    <location>
        <begin position="208"/>
        <end position="217"/>
    </location>
</feature>
<name>A0A8H3UI50_VENIN</name>
<keyword evidence="1" id="KW-0862">Zinc</keyword>
<feature type="compositionally biased region" description="Low complexity" evidence="3">
    <location>
        <begin position="326"/>
        <end position="357"/>
    </location>
</feature>
<proteinExistence type="predicted"/>
<organism evidence="5 6">
    <name type="scientific">Venturia inaequalis</name>
    <name type="common">Apple scab fungus</name>
    <dbReference type="NCBI Taxonomy" id="5025"/>
    <lineage>
        <taxon>Eukaryota</taxon>
        <taxon>Fungi</taxon>
        <taxon>Dikarya</taxon>
        <taxon>Ascomycota</taxon>
        <taxon>Pezizomycotina</taxon>
        <taxon>Dothideomycetes</taxon>
        <taxon>Pleosporomycetidae</taxon>
        <taxon>Venturiales</taxon>
        <taxon>Venturiaceae</taxon>
        <taxon>Venturia</taxon>
    </lineage>
</organism>
<feature type="compositionally biased region" description="Basic and acidic residues" evidence="3">
    <location>
        <begin position="358"/>
        <end position="372"/>
    </location>
</feature>
<gene>
    <name evidence="5" type="ORF">EG327_010222</name>
</gene>
<evidence type="ECO:0000256" key="2">
    <source>
        <dbReference type="SAM" id="Coils"/>
    </source>
</evidence>
<dbReference type="PROSITE" id="PS50103">
    <property type="entry name" value="ZF_C3H1"/>
    <property type="match status" value="1"/>
</dbReference>
<evidence type="ECO:0000256" key="1">
    <source>
        <dbReference type="PROSITE-ProRule" id="PRU00723"/>
    </source>
</evidence>
<dbReference type="GO" id="GO:0008270">
    <property type="term" value="F:zinc ion binding"/>
    <property type="evidence" value="ECO:0007669"/>
    <property type="project" value="UniProtKB-KW"/>
</dbReference>
<feature type="domain" description="C3H1-type" evidence="4">
    <location>
        <begin position="435"/>
        <end position="458"/>
    </location>
</feature>
<feature type="compositionally biased region" description="Basic and acidic residues" evidence="3">
    <location>
        <begin position="235"/>
        <end position="246"/>
    </location>
</feature>
<evidence type="ECO:0000313" key="6">
    <source>
        <dbReference type="Proteomes" id="UP000490939"/>
    </source>
</evidence>
<feature type="coiled-coil region" evidence="2">
    <location>
        <begin position="60"/>
        <end position="129"/>
    </location>
</feature>
<evidence type="ECO:0000313" key="5">
    <source>
        <dbReference type="EMBL" id="KAE9970634.1"/>
    </source>
</evidence>
<keyword evidence="1" id="KW-0863">Zinc-finger</keyword>
<dbReference type="Proteomes" id="UP000490939">
    <property type="component" value="Unassembled WGS sequence"/>
</dbReference>
<reference evidence="5 6" key="1">
    <citation type="submission" date="2019-07" db="EMBL/GenBank/DDBJ databases">
        <title>Venturia inaequalis Genome Resource.</title>
        <authorList>
            <person name="Lichtner F.J."/>
        </authorList>
    </citation>
    <scope>NUCLEOTIDE SEQUENCE [LARGE SCALE GENOMIC DNA]</scope>
    <source>
        <strain evidence="5 6">DMI_063113</strain>
    </source>
</reference>
<dbReference type="EMBL" id="WNWR01000713">
    <property type="protein sequence ID" value="KAE9970634.1"/>
    <property type="molecule type" value="Genomic_DNA"/>
</dbReference>
<feature type="compositionally biased region" description="Basic and acidic residues" evidence="3">
    <location>
        <begin position="165"/>
        <end position="207"/>
    </location>
</feature>
<evidence type="ECO:0000256" key="3">
    <source>
        <dbReference type="SAM" id="MobiDB-lite"/>
    </source>
</evidence>
<comment type="caution">
    <text evidence="5">The sequence shown here is derived from an EMBL/GenBank/DDBJ whole genome shotgun (WGS) entry which is preliminary data.</text>
</comment>
<dbReference type="AlphaFoldDB" id="A0A8H3UI50"/>
<evidence type="ECO:0000259" key="4">
    <source>
        <dbReference type="PROSITE" id="PS50103"/>
    </source>
</evidence>